<name>A0ABN2CHZ7_9ACTN</name>
<reference evidence="1 2" key="1">
    <citation type="journal article" date="2019" name="Int. J. Syst. Evol. Microbiol.">
        <title>The Global Catalogue of Microorganisms (GCM) 10K type strain sequencing project: providing services to taxonomists for standard genome sequencing and annotation.</title>
        <authorList>
            <consortium name="The Broad Institute Genomics Platform"/>
            <consortium name="The Broad Institute Genome Sequencing Center for Infectious Disease"/>
            <person name="Wu L."/>
            <person name="Ma J."/>
        </authorList>
    </citation>
    <scope>NUCLEOTIDE SEQUENCE [LARGE SCALE GENOMIC DNA]</scope>
    <source>
        <strain evidence="1 2">JCM 14303</strain>
    </source>
</reference>
<proteinExistence type="predicted"/>
<keyword evidence="2" id="KW-1185">Reference proteome</keyword>
<evidence type="ECO:0000313" key="2">
    <source>
        <dbReference type="Proteomes" id="UP001500363"/>
    </source>
</evidence>
<dbReference type="EMBL" id="BAAANC010000005">
    <property type="protein sequence ID" value="GAA1558282.1"/>
    <property type="molecule type" value="Genomic_DNA"/>
</dbReference>
<evidence type="ECO:0000313" key="1">
    <source>
        <dbReference type="EMBL" id="GAA1558282.1"/>
    </source>
</evidence>
<protein>
    <submittedName>
        <fullName evidence="1">Uncharacterized protein</fullName>
    </submittedName>
</protein>
<sequence length="95" mass="10029">MGRARRIEGTVSYVECVVPCMAGAAGRSADRVAVPEYAGCCLAAGCGDEQRARRTFRFGSLATTGQYRVVVAPAAAERYGYHVAFGGVRTPVVAR</sequence>
<comment type="caution">
    <text evidence="1">The sequence shown here is derived from an EMBL/GenBank/DDBJ whole genome shotgun (WGS) entry which is preliminary data.</text>
</comment>
<accession>A0ABN2CHZ7</accession>
<organism evidence="1 2">
    <name type="scientific">Kribbella lupini</name>
    <dbReference type="NCBI Taxonomy" id="291602"/>
    <lineage>
        <taxon>Bacteria</taxon>
        <taxon>Bacillati</taxon>
        <taxon>Actinomycetota</taxon>
        <taxon>Actinomycetes</taxon>
        <taxon>Propionibacteriales</taxon>
        <taxon>Kribbellaceae</taxon>
        <taxon>Kribbella</taxon>
    </lineage>
</organism>
<dbReference type="Proteomes" id="UP001500363">
    <property type="component" value="Unassembled WGS sequence"/>
</dbReference>
<gene>
    <name evidence="1" type="ORF">GCM10009741_73940</name>
</gene>